<organism evidence="2 3">
    <name type="scientific">Carnobacterium antarcticum</name>
    <dbReference type="NCBI Taxonomy" id="2126436"/>
    <lineage>
        <taxon>Bacteria</taxon>
        <taxon>Bacillati</taxon>
        <taxon>Bacillota</taxon>
        <taxon>Bacilli</taxon>
        <taxon>Lactobacillales</taxon>
        <taxon>Carnobacteriaceae</taxon>
        <taxon>Carnobacterium</taxon>
    </lineage>
</organism>
<dbReference type="RefSeq" id="WP_156413259.1">
    <property type="nucleotide sequence ID" value="NZ_JBHSQC010000008.1"/>
</dbReference>
<accession>A0ABW4NU93</accession>
<evidence type="ECO:0000256" key="1">
    <source>
        <dbReference type="SAM" id="Phobius"/>
    </source>
</evidence>
<keyword evidence="1" id="KW-0812">Transmembrane</keyword>
<proteinExistence type="predicted"/>
<dbReference type="Proteomes" id="UP001597285">
    <property type="component" value="Unassembled WGS sequence"/>
</dbReference>
<protein>
    <submittedName>
        <fullName evidence="2">Uncharacterized protein</fullName>
    </submittedName>
</protein>
<reference evidence="3" key="1">
    <citation type="journal article" date="2019" name="Int. J. Syst. Evol. Microbiol.">
        <title>The Global Catalogue of Microorganisms (GCM) 10K type strain sequencing project: providing services to taxonomists for standard genome sequencing and annotation.</title>
        <authorList>
            <consortium name="The Broad Institute Genomics Platform"/>
            <consortium name="The Broad Institute Genome Sequencing Center for Infectious Disease"/>
            <person name="Wu L."/>
            <person name="Ma J."/>
        </authorList>
    </citation>
    <scope>NUCLEOTIDE SEQUENCE [LARGE SCALE GENOMIC DNA]</scope>
    <source>
        <strain evidence="3">KCTC 42143</strain>
    </source>
</reference>
<keyword evidence="1" id="KW-1133">Transmembrane helix</keyword>
<dbReference type="EMBL" id="JBHUFF010000020">
    <property type="protein sequence ID" value="MFD1800437.1"/>
    <property type="molecule type" value="Genomic_DNA"/>
</dbReference>
<feature type="transmembrane region" description="Helical" evidence="1">
    <location>
        <begin position="6"/>
        <end position="29"/>
    </location>
</feature>
<comment type="caution">
    <text evidence="2">The sequence shown here is derived from an EMBL/GenBank/DDBJ whole genome shotgun (WGS) entry which is preliminary data.</text>
</comment>
<keyword evidence="3" id="KW-1185">Reference proteome</keyword>
<name>A0ABW4NU93_9LACT</name>
<sequence length="50" mass="5892">MDKYTVLAGSLIYGAMLLSFYSFFIRSFIHNRRSEKLKRTQASPAKRFPF</sequence>
<gene>
    <name evidence="2" type="ORF">ACFSBK_11315</name>
</gene>
<evidence type="ECO:0000313" key="2">
    <source>
        <dbReference type="EMBL" id="MFD1800437.1"/>
    </source>
</evidence>
<evidence type="ECO:0000313" key="3">
    <source>
        <dbReference type="Proteomes" id="UP001597285"/>
    </source>
</evidence>
<keyword evidence="1" id="KW-0472">Membrane</keyword>